<dbReference type="OrthoDB" id="13976at2"/>
<evidence type="ECO:0000256" key="5">
    <source>
        <dbReference type="ARBA" id="ARBA00022989"/>
    </source>
</evidence>
<feature type="transmembrane region" description="Helical" evidence="7">
    <location>
        <begin position="181"/>
        <end position="197"/>
    </location>
</feature>
<dbReference type="eggNOG" id="COG0586">
    <property type="taxonomic scope" value="Bacteria"/>
</dbReference>
<dbReference type="FunCoup" id="F0S408">
    <property type="interactions" value="117"/>
</dbReference>
<evidence type="ECO:0000256" key="2">
    <source>
        <dbReference type="ARBA" id="ARBA00010792"/>
    </source>
</evidence>
<feature type="transmembrane region" description="Helical" evidence="7">
    <location>
        <begin position="20"/>
        <end position="41"/>
    </location>
</feature>
<feature type="domain" description="VTT" evidence="8">
    <location>
        <begin position="42"/>
        <end position="167"/>
    </location>
</feature>
<proteinExistence type="inferred from homology"/>
<organism evidence="9 10">
    <name type="scientific">Desulfurobacterium thermolithotrophum (strain DSM 11699 / BSA)</name>
    <dbReference type="NCBI Taxonomy" id="868864"/>
    <lineage>
        <taxon>Bacteria</taxon>
        <taxon>Pseudomonadati</taxon>
        <taxon>Aquificota</taxon>
        <taxon>Aquificia</taxon>
        <taxon>Desulfurobacteriales</taxon>
        <taxon>Desulfurobacteriaceae</taxon>
        <taxon>Desulfurobacterium</taxon>
    </lineage>
</organism>
<dbReference type="RefSeq" id="WP_013638532.1">
    <property type="nucleotide sequence ID" value="NC_015185.1"/>
</dbReference>
<feature type="transmembrane region" description="Helical" evidence="7">
    <location>
        <begin position="118"/>
        <end position="137"/>
    </location>
</feature>
<keyword evidence="5 7" id="KW-1133">Transmembrane helix</keyword>
<feature type="transmembrane region" description="Helical" evidence="7">
    <location>
        <begin position="149"/>
        <end position="169"/>
    </location>
</feature>
<evidence type="ECO:0000256" key="7">
    <source>
        <dbReference type="RuleBase" id="RU367016"/>
    </source>
</evidence>
<evidence type="ECO:0000256" key="4">
    <source>
        <dbReference type="ARBA" id="ARBA00022692"/>
    </source>
</evidence>
<keyword evidence="4 7" id="KW-0812">Transmembrane</keyword>
<dbReference type="HOGENOM" id="CLU_044208_6_0_0"/>
<name>F0S408_DESTD</name>
<evidence type="ECO:0000313" key="9">
    <source>
        <dbReference type="EMBL" id="ADY73580.1"/>
    </source>
</evidence>
<dbReference type="InterPro" id="IPR032816">
    <property type="entry name" value="VTT_dom"/>
</dbReference>
<dbReference type="PANTHER" id="PTHR30353:SF15">
    <property type="entry name" value="INNER MEMBRANE PROTEIN YABI"/>
    <property type="match status" value="1"/>
</dbReference>
<comment type="similarity">
    <text evidence="2 7">Belongs to the DedA family.</text>
</comment>
<evidence type="ECO:0000256" key="1">
    <source>
        <dbReference type="ARBA" id="ARBA00004651"/>
    </source>
</evidence>
<evidence type="ECO:0000259" key="8">
    <source>
        <dbReference type="Pfam" id="PF09335"/>
    </source>
</evidence>
<dbReference type="GO" id="GO:0005886">
    <property type="term" value="C:plasma membrane"/>
    <property type="evidence" value="ECO:0007669"/>
    <property type="project" value="UniProtKB-SubCell"/>
</dbReference>
<accession>F0S408</accession>
<evidence type="ECO:0000313" key="10">
    <source>
        <dbReference type="Proteomes" id="UP000007102"/>
    </source>
</evidence>
<sequence length="207" mass="23779">MELANLVEVSVQFIKSHPEFACFFLFLWTFLETGLLIGLFLPAEKILILAAVLVSKGIISPWSFLFCGILGTFLGYTATYFVGHYFGEEKLEKNLERFKLSKEEILKTKEFIKTKGKLAILLGRFIPVVRAVLPLLIGTFRVPLKEFSFYNLLGAILWVSSYILIGNLIEKTLSIIIRHKLFGIVLFAILFLLYLVWRKYGKNKKLF</sequence>
<evidence type="ECO:0000256" key="6">
    <source>
        <dbReference type="ARBA" id="ARBA00023136"/>
    </source>
</evidence>
<gene>
    <name evidence="9" type="ordered locus">Dester_0941</name>
</gene>
<keyword evidence="10" id="KW-1185">Reference proteome</keyword>
<dbReference type="STRING" id="868864.Dester_0941"/>
<dbReference type="Proteomes" id="UP000007102">
    <property type="component" value="Chromosome"/>
</dbReference>
<keyword evidence="6 7" id="KW-0472">Membrane</keyword>
<comment type="subcellular location">
    <subcellularLocation>
        <location evidence="1 7">Cell membrane</location>
        <topology evidence="1 7">Multi-pass membrane protein</topology>
    </subcellularLocation>
</comment>
<dbReference type="AlphaFoldDB" id="F0S408"/>
<dbReference type="InterPro" id="IPR032818">
    <property type="entry name" value="DedA-like"/>
</dbReference>
<protein>
    <submittedName>
        <fullName evidence="9">SNARE associated Golgi protein-like protein</fullName>
    </submittedName>
</protein>
<dbReference type="InParanoid" id="F0S408"/>
<reference evidence="10" key="2">
    <citation type="submission" date="2011-02" db="EMBL/GenBank/DDBJ databases">
        <title>The complete genome of Desulfurobacterium thermolithotrophum DSM 11699.</title>
        <authorList>
            <consortium name="US DOE Joint Genome Institute (JGI-PGF)"/>
            <person name="Lucas S."/>
            <person name="Copeland A."/>
            <person name="Lapidus A."/>
            <person name="Bruce D."/>
            <person name="Goodwin L."/>
            <person name="Pitluck S."/>
            <person name="Kyrpides N."/>
            <person name="Mavromatis K."/>
            <person name="Pagani I."/>
            <person name="Ivanova N."/>
            <person name="Mikhailova N."/>
            <person name="Daligault H."/>
            <person name="Detter J.C."/>
            <person name="Tapia R."/>
            <person name="Han C."/>
            <person name="Land M."/>
            <person name="Hauser L."/>
            <person name="Markowitz V."/>
            <person name="Cheng J.-F."/>
            <person name="Hugenholtz P."/>
            <person name="Woyke T."/>
            <person name="Wu D."/>
            <person name="Spring S."/>
            <person name="Brambilla E."/>
            <person name="Klenk H.-P."/>
            <person name="Eisen J.A."/>
        </authorList>
    </citation>
    <scope>NUCLEOTIDE SEQUENCE [LARGE SCALE GENOMIC DNA]</scope>
    <source>
        <strain evidence="10">DSM 11699 / BSA</strain>
    </source>
</reference>
<dbReference type="PANTHER" id="PTHR30353">
    <property type="entry name" value="INNER MEMBRANE PROTEIN DEDA-RELATED"/>
    <property type="match status" value="1"/>
</dbReference>
<keyword evidence="3 7" id="KW-1003">Cell membrane</keyword>
<dbReference type="KEGG" id="dte:Dester_0941"/>
<feature type="transmembrane region" description="Helical" evidence="7">
    <location>
        <begin position="61"/>
        <end position="83"/>
    </location>
</feature>
<evidence type="ECO:0000256" key="3">
    <source>
        <dbReference type="ARBA" id="ARBA00022475"/>
    </source>
</evidence>
<dbReference type="Pfam" id="PF09335">
    <property type="entry name" value="VTT_dom"/>
    <property type="match status" value="1"/>
</dbReference>
<reference evidence="9 10" key="1">
    <citation type="journal article" date="2011" name="Stand. Genomic Sci.">
        <title>Complete genome sequence of the thermophilic sulfur-reducer Desulfurobacterium thermolithotrophum type strain (BSA(T)) from a deep-sea hydrothermal vent.</title>
        <authorList>
            <person name="Goker M."/>
            <person name="Daligault H."/>
            <person name="Mwirichia R."/>
            <person name="Lapidus A."/>
            <person name="Lucas S."/>
            <person name="Deshpande S."/>
            <person name="Pagani I."/>
            <person name="Tapia R."/>
            <person name="Cheng J.F."/>
            <person name="Goodwin L."/>
            <person name="Pitluck S."/>
            <person name="Liolios K."/>
            <person name="Ivanova N."/>
            <person name="Mavromatis K."/>
            <person name="Mikhailova N."/>
            <person name="Pati A."/>
            <person name="Chen A."/>
            <person name="Palaniappan K."/>
            <person name="Han C."/>
            <person name="Land M."/>
            <person name="Hauser L."/>
            <person name="Pan C."/>
            <person name="Brambilla E.M."/>
            <person name="Rohde M."/>
            <person name="Spring S."/>
            <person name="Sikorski J."/>
            <person name="Wirth R."/>
            <person name="Detter J.C."/>
            <person name="Woyke T."/>
            <person name="Bristow J."/>
            <person name="Eisen J.A."/>
            <person name="Markowitz V."/>
            <person name="Hugenholtz P."/>
            <person name="Kyrpides N.C."/>
            <person name="Klenk H.P."/>
        </authorList>
    </citation>
    <scope>NUCLEOTIDE SEQUENCE [LARGE SCALE GENOMIC DNA]</scope>
    <source>
        <strain evidence="10">DSM 11699 / BSA</strain>
    </source>
</reference>
<dbReference type="EMBL" id="CP002543">
    <property type="protein sequence ID" value="ADY73580.1"/>
    <property type="molecule type" value="Genomic_DNA"/>
</dbReference>